<dbReference type="AlphaFoldDB" id="A0A5M8PPH5"/>
<evidence type="ECO:0000313" key="3">
    <source>
        <dbReference type="Proteomes" id="UP000324767"/>
    </source>
</evidence>
<dbReference type="Gene3D" id="3.80.10.10">
    <property type="entry name" value="Ribonuclease Inhibitor"/>
    <property type="match status" value="1"/>
</dbReference>
<reference evidence="2 3" key="1">
    <citation type="submission" date="2019-09" db="EMBL/GenBank/DDBJ databases">
        <title>The hologenome of the rock-dwelling lichen Lasallia pustulata.</title>
        <authorList>
            <person name="Greshake Tzovaras B."/>
            <person name="Segers F."/>
            <person name="Bicker A."/>
            <person name="Dal Grande F."/>
            <person name="Otte J."/>
            <person name="Hankeln T."/>
            <person name="Schmitt I."/>
            <person name="Ebersberger I."/>
        </authorList>
    </citation>
    <scope>NUCLEOTIDE SEQUENCE [LARGE SCALE GENOMIC DNA]</scope>
    <source>
        <strain evidence="2">A1-1</strain>
    </source>
</reference>
<name>A0A5M8PPH5_9LECA</name>
<dbReference type="SUPFAM" id="SSF52047">
    <property type="entry name" value="RNI-like"/>
    <property type="match status" value="1"/>
</dbReference>
<sequence length="672" mass="74571">MTSFSTADATSVQNRYQAADFDKLTNHRAFPISTTPDSNVARTLPAEHPGNRLPVATADKRSISSRRASSSTAQGSSSRGIRRDSSYSSVHENGEGTAQSFLESSLTRAPLHDEAVVDDNDDKDATGAGSCNCCCRCGRSRDWKQVGSRGTRRSKSYSSLRTGVAEITSWDWEPPKRELPVSIETTKPCRPGEAPLERLPVEILDHIIAQLALEVPPNNYSPRNVDLVSCLLTSRTIHAAAVTTLYHHITIPHSTIFSKFLGHLFEKPALGTMVRRLDFSHFTSIGLGRTQQMNSTIQNMTAKTLLQCLELTPTVQEVLLQEHLDNDMDTKVLRKLFYDLPNLRALDFCAASSGSFVEAFSSALTTLGSPANIQMGIRRLSLHECFTLPTSAFENLLPRLPKLTHLDLCHTRVTDKALASIPHTARLTHLNLGRCIQISGAGVVDFITAHPAVRSLVYLNLSCDISRYRLLWENDVERILSLLPSTLRSLSISGAKVLSEHTELIIPLTKHLEELSLGFAELSMRDINSIFEPKAALDDDDETNGGESEWTPPTLRYLDLTGIKSVAQSALFSSSSNILRSTTRPFEVLELGDKIISALRDCTVTNKRLGWVVKELGRRGWYVREPTQEEAQVGETRGRKAWKMGAMWWGMRKIPVAWGEVGGLYGHYMFKR</sequence>
<dbReference type="Proteomes" id="UP000324767">
    <property type="component" value="Unassembled WGS sequence"/>
</dbReference>
<feature type="compositionally biased region" description="Polar residues" evidence="1">
    <location>
        <begin position="32"/>
        <end position="41"/>
    </location>
</feature>
<evidence type="ECO:0000256" key="1">
    <source>
        <dbReference type="SAM" id="MobiDB-lite"/>
    </source>
</evidence>
<evidence type="ECO:0000313" key="2">
    <source>
        <dbReference type="EMBL" id="KAA6410887.1"/>
    </source>
</evidence>
<proteinExistence type="predicted"/>
<comment type="caution">
    <text evidence="2">The sequence shown here is derived from an EMBL/GenBank/DDBJ whole genome shotgun (WGS) entry which is preliminary data.</text>
</comment>
<dbReference type="EMBL" id="VXIT01000008">
    <property type="protein sequence ID" value="KAA6410887.1"/>
    <property type="molecule type" value="Genomic_DNA"/>
</dbReference>
<dbReference type="InterPro" id="IPR032675">
    <property type="entry name" value="LRR_dom_sf"/>
</dbReference>
<gene>
    <name evidence="2" type="ORF">FRX48_05197</name>
</gene>
<dbReference type="OrthoDB" id="9994419at2759"/>
<feature type="compositionally biased region" description="Low complexity" evidence="1">
    <location>
        <begin position="65"/>
        <end position="79"/>
    </location>
</feature>
<feature type="region of interest" description="Disordered" evidence="1">
    <location>
        <begin position="29"/>
        <end position="100"/>
    </location>
</feature>
<accession>A0A5M8PPH5</accession>
<organism evidence="2 3">
    <name type="scientific">Lasallia pustulata</name>
    <dbReference type="NCBI Taxonomy" id="136370"/>
    <lineage>
        <taxon>Eukaryota</taxon>
        <taxon>Fungi</taxon>
        <taxon>Dikarya</taxon>
        <taxon>Ascomycota</taxon>
        <taxon>Pezizomycotina</taxon>
        <taxon>Lecanoromycetes</taxon>
        <taxon>OSLEUM clade</taxon>
        <taxon>Umbilicariomycetidae</taxon>
        <taxon>Umbilicariales</taxon>
        <taxon>Umbilicariaceae</taxon>
        <taxon>Lasallia</taxon>
    </lineage>
</organism>
<protein>
    <submittedName>
        <fullName evidence="2">Uncharacterized protein</fullName>
    </submittedName>
</protein>